<dbReference type="AlphaFoldDB" id="A0A5J4ZEZ0"/>
<proteinExistence type="predicted"/>
<evidence type="ECO:0000313" key="2">
    <source>
        <dbReference type="Proteomes" id="UP000325577"/>
    </source>
</evidence>
<gene>
    <name evidence="1" type="ORF">F0562_016629</name>
</gene>
<name>A0A5J4ZEZ0_9ASTE</name>
<sequence length="119" mass="13837">MIPLGVNFGDVKIDVPRNSIFSRGTFSRLVEITRRCYDEDDFCLPFKWSWPAKLSRQSYATIEWRIPEPHKGQFLVLQRGFLVQSCTLLVVAQEHGWLHSQVRMCHVVDGTARNTMITR</sequence>
<protein>
    <submittedName>
        <fullName evidence="1">Uncharacterized protein</fullName>
    </submittedName>
</protein>
<dbReference type="OrthoDB" id="191371at2759"/>
<dbReference type="EMBL" id="CM018051">
    <property type="protein sequence ID" value="KAA8516336.1"/>
    <property type="molecule type" value="Genomic_DNA"/>
</dbReference>
<dbReference type="Proteomes" id="UP000325577">
    <property type="component" value="Linkage Group LG8"/>
</dbReference>
<organism evidence="1 2">
    <name type="scientific">Nyssa sinensis</name>
    <dbReference type="NCBI Taxonomy" id="561372"/>
    <lineage>
        <taxon>Eukaryota</taxon>
        <taxon>Viridiplantae</taxon>
        <taxon>Streptophyta</taxon>
        <taxon>Embryophyta</taxon>
        <taxon>Tracheophyta</taxon>
        <taxon>Spermatophyta</taxon>
        <taxon>Magnoliopsida</taxon>
        <taxon>eudicotyledons</taxon>
        <taxon>Gunneridae</taxon>
        <taxon>Pentapetalae</taxon>
        <taxon>asterids</taxon>
        <taxon>Cornales</taxon>
        <taxon>Nyssaceae</taxon>
        <taxon>Nyssa</taxon>
    </lineage>
</organism>
<keyword evidence="2" id="KW-1185">Reference proteome</keyword>
<evidence type="ECO:0000313" key="1">
    <source>
        <dbReference type="EMBL" id="KAA8516336.1"/>
    </source>
</evidence>
<reference evidence="1 2" key="1">
    <citation type="submission" date="2019-09" db="EMBL/GenBank/DDBJ databases">
        <title>A chromosome-level genome assembly of the Chinese tupelo Nyssa sinensis.</title>
        <authorList>
            <person name="Yang X."/>
            <person name="Kang M."/>
            <person name="Yang Y."/>
            <person name="Xiong H."/>
            <person name="Wang M."/>
            <person name="Zhang Z."/>
            <person name="Wang Z."/>
            <person name="Wu H."/>
            <person name="Ma T."/>
            <person name="Liu J."/>
            <person name="Xi Z."/>
        </authorList>
    </citation>
    <scope>NUCLEOTIDE SEQUENCE [LARGE SCALE GENOMIC DNA]</scope>
    <source>
        <strain evidence="1">J267</strain>
        <tissue evidence="1">Leaf</tissue>
    </source>
</reference>
<accession>A0A5J4ZEZ0</accession>